<dbReference type="PANTHER" id="PTHR45783">
    <property type="entry name" value="KINESIN LIGHT CHAIN"/>
    <property type="match status" value="1"/>
</dbReference>
<evidence type="ECO:0000256" key="3">
    <source>
        <dbReference type="ARBA" id="ARBA00022737"/>
    </source>
</evidence>
<dbReference type="Pfam" id="PF13374">
    <property type="entry name" value="TPR_10"/>
    <property type="match status" value="1"/>
</dbReference>
<dbReference type="InterPro" id="IPR011990">
    <property type="entry name" value="TPR-like_helical_dom_sf"/>
</dbReference>
<evidence type="ECO:0000313" key="6">
    <source>
        <dbReference type="EMBL" id="KAF4616195.1"/>
    </source>
</evidence>
<dbReference type="PANTHER" id="PTHR45783:SF3">
    <property type="entry name" value="KINESIN LIGHT CHAIN"/>
    <property type="match status" value="1"/>
</dbReference>
<feature type="compositionally biased region" description="Basic and acidic residues" evidence="5">
    <location>
        <begin position="364"/>
        <end position="374"/>
    </location>
</feature>
<evidence type="ECO:0000256" key="4">
    <source>
        <dbReference type="ARBA" id="ARBA00022803"/>
    </source>
</evidence>
<dbReference type="EMBL" id="JAAMPI010002264">
    <property type="protein sequence ID" value="KAF4616195.1"/>
    <property type="molecule type" value="Genomic_DNA"/>
</dbReference>
<dbReference type="GO" id="GO:0005737">
    <property type="term" value="C:cytoplasm"/>
    <property type="evidence" value="ECO:0007669"/>
    <property type="project" value="UniProtKB-SubCell"/>
</dbReference>
<feature type="region of interest" description="Disordered" evidence="5">
    <location>
        <begin position="261"/>
        <end position="290"/>
    </location>
</feature>
<keyword evidence="7" id="KW-1185">Reference proteome</keyword>
<name>A0A8H4QT16_9HELO</name>
<evidence type="ECO:0000313" key="7">
    <source>
        <dbReference type="Proteomes" id="UP000566819"/>
    </source>
</evidence>
<dbReference type="OrthoDB" id="206201at2759"/>
<dbReference type="SUPFAM" id="SSF48452">
    <property type="entry name" value="TPR-like"/>
    <property type="match status" value="2"/>
</dbReference>
<dbReference type="InterPro" id="IPR002151">
    <property type="entry name" value="Kinesin_light"/>
</dbReference>
<dbReference type="Gene3D" id="1.25.40.10">
    <property type="entry name" value="Tetratricopeptide repeat domain"/>
    <property type="match status" value="1"/>
</dbReference>
<evidence type="ECO:0008006" key="8">
    <source>
        <dbReference type="Google" id="ProtNLM"/>
    </source>
</evidence>
<comment type="caution">
    <text evidence="6">The sequence shown here is derived from an EMBL/GenBank/DDBJ whole genome shotgun (WGS) entry which is preliminary data.</text>
</comment>
<accession>A0A8H4QT16</accession>
<evidence type="ECO:0000256" key="1">
    <source>
        <dbReference type="ARBA" id="ARBA00004496"/>
    </source>
</evidence>
<organism evidence="6 7">
    <name type="scientific">Cudoniella acicularis</name>
    <dbReference type="NCBI Taxonomy" id="354080"/>
    <lineage>
        <taxon>Eukaryota</taxon>
        <taxon>Fungi</taxon>
        <taxon>Dikarya</taxon>
        <taxon>Ascomycota</taxon>
        <taxon>Pezizomycotina</taxon>
        <taxon>Leotiomycetes</taxon>
        <taxon>Helotiales</taxon>
        <taxon>Tricladiaceae</taxon>
        <taxon>Cudoniella</taxon>
    </lineage>
</organism>
<feature type="compositionally biased region" description="Basic and acidic residues" evidence="5">
    <location>
        <begin position="322"/>
        <end position="346"/>
    </location>
</feature>
<sequence>MGALSTDIDDSQAAGYAIFDKRDDQAREFIQQGKIEEAVALLKKNLEWSETNLGSDHFCTVDTREVLAFNLNELRQFTAARDLNKKALETRQRIEGEDPPSKRLLKTQLHLANDFFKLDKYKTAAQYYEKTYNARTKVLGEEHNDTLETGYDLATCFSAMGRYKDSQDLNQKILDTRIRLKAHPTKILRSRKNLASDLFHLGDFEKAKALNLECVKYLIGKGKGGGLLKKCQEAAVLCDEKLEIEAKLAEQRKERAQELKREEEAKLAEQKEERDLELKREEEREREQQRDLEQMKKILELSKLEEQERQRKATLALEEEQREEKARLKREEEEEQKRRQDLEQMKKRPRVGGVGRAGSAKKSGSYDEGRAKRK</sequence>
<keyword evidence="4" id="KW-0802">TPR repeat</keyword>
<proteinExistence type="predicted"/>
<gene>
    <name evidence="6" type="ORF">G7Y89_g15215</name>
</gene>
<dbReference type="GO" id="GO:0007018">
    <property type="term" value="P:microtubule-based movement"/>
    <property type="evidence" value="ECO:0007669"/>
    <property type="project" value="TreeGrafter"/>
</dbReference>
<keyword evidence="2" id="KW-0963">Cytoplasm</keyword>
<reference evidence="6 7" key="1">
    <citation type="submission" date="2020-03" db="EMBL/GenBank/DDBJ databases">
        <title>Draft Genome Sequence of Cudoniella acicularis.</title>
        <authorList>
            <person name="Buettner E."/>
            <person name="Kellner H."/>
        </authorList>
    </citation>
    <scope>NUCLEOTIDE SEQUENCE [LARGE SCALE GENOMIC DNA]</scope>
    <source>
        <strain evidence="6 7">DSM 108380</strain>
    </source>
</reference>
<dbReference type="Proteomes" id="UP000566819">
    <property type="component" value="Unassembled WGS sequence"/>
</dbReference>
<dbReference type="GO" id="GO:0019894">
    <property type="term" value="F:kinesin binding"/>
    <property type="evidence" value="ECO:0007669"/>
    <property type="project" value="TreeGrafter"/>
</dbReference>
<feature type="region of interest" description="Disordered" evidence="5">
    <location>
        <begin position="306"/>
        <end position="374"/>
    </location>
</feature>
<evidence type="ECO:0000256" key="2">
    <source>
        <dbReference type="ARBA" id="ARBA00022490"/>
    </source>
</evidence>
<evidence type="ECO:0000256" key="5">
    <source>
        <dbReference type="SAM" id="MobiDB-lite"/>
    </source>
</evidence>
<protein>
    <recommendedName>
        <fullName evidence="8">TPR-like protein</fullName>
    </recommendedName>
</protein>
<comment type="subcellular location">
    <subcellularLocation>
        <location evidence="1">Cytoplasm</location>
    </subcellularLocation>
</comment>
<dbReference type="Pfam" id="PF13424">
    <property type="entry name" value="TPR_12"/>
    <property type="match status" value="1"/>
</dbReference>
<dbReference type="AlphaFoldDB" id="A0A8H4QT16"/>
<dbReference type="GO" id="GO:0005871">
    <property type="term" value="C:kinesin complex"/>
    <property type="evidence" value="ECO:0007669"/>
    <property type="project" value="InterPro"/>
</dbReference>
<keyword evidence="3" id="KW-0677">Repeat</keyword>